<dbReference type="CDD" id="cd03188">
    <property type="entry name" value="GST_C_Beta"/>
    <property type="match status" value="1"/>
</dbReference>
<dbReference type="Proteomes" id="UP000244855">
    <property type="component" value="Unassembled WGS sequence"/>
</dbReference>
<dbReference type="InterPro" id="IPR010987">
    <property type="entry name" value="Glutathione-S-Trfase_C-like"/>
</dbReference>
<dbReference type="PANTHER" id="PTHR44051:SF8">
    <property type="entry name" value="GLUTATHIONE S-TRANSFERASE GSTA"/>
    <property type="match status" value="1"/>
</dbReference>
<dbReference type="SUPFAM" id="SSF47616">
    <property type="entry name" value="GST C-terminal domain-like"/>
    <property type="match status" value="1"/>
</dbReference>
<dbReference type="SUPFAM" id="SSF52833">
    <property type="entry name" value="Thioredoxin-like"/>
    <property type="match status" value="1"/>
</dbReference>
<dbReference type="InterPro" id="IPR004045">
    <property type="entry name" value="Glutathione_S-Trfase_N"/>
</dbReference>
<dbReference type="GO" id="GO:0016740">
    <property type="term" value="F:transferase activity"/>
    <property type="evidence" value="ECO:0007669"/>
    <property type="project" value="UniProtKB-KW"/>
</dbReference>
<name>A0A2V1E2C9_9PLEO</name>
<feature type="domain" description="GST N-terminal" evidence="2">
    <location>
        <begin position="4"/>
        <end position="87"/>
    </location>
</feature>
<accession>A0A2V1E2C9</accession>
<dbReference type="PROSITE" id="PS50405">
    <property type="entry name" value="GST_CTER"/>
    <property type="match status" value="1"/>
</dbReference>
<keyword evidence="4" id="KW-0808">Transferase</keyword>
<dbReference type="Gene3D" id="3.40.30.10">
    <property type="entry name" value="Glutaredoxin"/>
    <property type="match status" value="1"/>
</dbReference>
<dbReference type="InterPro" id="IPR036249">
    <property type="entry name" value="Thioredoxin-like_sf"/>
</dbReference>
<reference evidence="4 5" key="1">
    <citation type="journal article" date="2018" name="Sci. Rep.">
        <title>Comparative genomics provides insights into the lifestyle and reveals functional heterogeneity of dark septate endophytic fungi.</title>
        <authorList>
            <person name="Knapp D.G."/>
            <person name="Nemeth J.B."/>
            <person name="Barry K."/>
            <person name="Hainaut M."/>
            <person name="Henrissat B."/>
            <person name="Johnson J."/>
            <person name="Kuo A."/>
            <person name="Lim J.H.P."/>
            <person name="Lipzen A."/>
            <person name="Nolan M."/>
            <person name="Ohm R.A."/>
            <person name="Tamas L."/>
            <person name="Grigoriev I.V."/>
            <person name="Spatafora J.W."/>
            <person name="Nagy L.G."/>
            <person name="Kovacs G.M."/>
        </authorList>
    </citation>
    <scope>NUCLEOTIDE SEQUENCE [LARGE SCALE GENOMIC DNA]</scope>
    <source>
        <strain evidence="4 5">DSE2036</strain>
    </source>
</reference>
<dbReference type="Gene3D" id="1.20.1050.10">
    <property type="match status" value="1"/>
</dbReference>
<evidence type="ECO:0000313" key="4">
    <source>
        <dbReference type="EMBL" id="PVI04581.1"/>
    </source>
</evidence>
<dbReference type="Pfam" id="PF00043">
    <property type="entry name" value="GST_C"/>
    <property type="match status" value="1"/>
</dbReference>
<feature type="domain" description="GST C-terminal" evidence="3">
    <location>
        <begin position="92"/>
        <end position="217"/>
    </location>
</feature>
<evidence type="ECO:0000259" key="2">
    <source>
        <dbReference type="PROSITE" id="PS50404"/>
    </source>
</evidence>
<dbReference type="InterPro" id="IPR036282">
    <property type="entry name" value="Glutathione-S-Trfase_C_sf"/>
</dbReference>
<dbReference type="PANTHER" id="PTHR44051">
    <property type="entry name" value="GLUTATHIONE S-TRANSFERASE-RELATED"/>
    <property type="match status" value="1"/>
</dbReference>
<organism evidence="4 5">
    <name type="scientific">Periconia macrospinosa</name>
    <dbReference type="NCBI Taxonomy" id="97972"/>
    <lineage>
        <taxon>Eukaryota</taxon>
        <taxon>Fungi</taxon>
        <taxon>Dikarya</taxon>
        <taxon>Ascomycota</taxon>
        <taxon>Pezizomycotina</taxon>
        <taxon>Dothideomycetes</taxon>
        <taxon>Pleosporomycetidae</taxon>
        <taxon>Pleosporales</taxon>
        <taxon>Massarineae</taxon>
        <taxon>Periconiaceae</taxon>
        <taxon>Periconia</taxon>
    </lineage>
</organism>
<dbReference type="Pfam" id="PF13409">
    <property type="entry name" value="GST_N_2"/>
    <property type="match status" value="1"/>
</dbReference>
<gene>
    <name evidence="4" type="ORF">DM02DRAFT_691568</name>
</gene>
<dbReference type="OrthoDB" id="2309723at2759"/>
<comment type="similarity">
    <text evidence="1">Belongs to the GST superfamily.</text>
</comment>
<sequence length="217" mass="23794">MASTPSLTLWYSPQASSIAPHILLLESGLQFELALAEVNMAQDGGFTGDFKAVNPKKRIPVLKFKDEIITEGSAIATMISSLAPDHKFFGETVLDAVRVYEWFNYLSGDVHGQAFGLAMRPSRAVEDPALQAAVREKALKNLKQEFTFIEGKLRSSGTSFAVGNSFTAADAYLFVLYRWAKGTIKTLEAESPYLSAWAGRMLERKAVRSALEVHTGV</sequence>
<dbReference type="CDD" id="cd03057">
    <property type="entry name" value="GST_N_Beta"/>
    <property type="match status" value="1"/>
</dbReference>
<dbReference type="AlphaFoldDB" id="A0A2V1E2C9"/>
<dbReference type="PROSITE" id="PS50404">
    <property type="entry name" value="GST_NTER"/>
    <property type="match status" value="1"/>
</dbReference>
<keyword evidence="5" id="KW-1185">Reference proteome</keyword>
<evidence type="ECO:0000259" key="3">
    <source>
        <dbReference type="PROSITE" id="PS50405"/>
    </source>
</evidence>
<dbReference type="InterPro" id="IPR040079">
    <property type="entry name" value="Glutathione_S-Trfase"/>
</dbReference>
<dbReference type="EMBL" id="KZ805320">
    <property type="protein sequence ID" value="PVI04581.1"/>
    <property type="molecule type" value="Genomic_DNA"/>
</dbReference>
<dbReference type="SFLD" id="SFLDG00358">
    <property type="entry name" value="Main_(cytGST)"/>
    <property type="match status" value="1"/>
</dbReference>
<dbReference type="SFLD" id="SFLDS00019">
    <property type="entry name" value="Glutathione_Transferase_(cytos"/>
    <property type="match status" value="1"/>
</dbReference>
<dbReference type="InterPro" id="IPR004046">
    <property type="entry name" value="GST_C"/>
</dbReference>
<evidence type="ECO:0000256" key="1">
    <source>
        <dbReference type="ARBA" id="ARBA00007409"/>
    </source>
</evidence>
<evidence type="ECO:0000313" key="5">
    <source>
        <dbReference type="Proteomes" id="UP000244855"/>
    </source>
</evidence>
<protein>
    <submittedName>
        <fullName evidence="4">Glutathione S-transferase</fullName>
    </submittedName>
</protein>
<dbReference type="STRING" id="97972.A0A2V1E2C9"/>
<proteinExistence type="inferred from homology"/>